<feature type="signal peptide" evidence="1">
    <location>
        <begin position="1"/>
        <end position="24"/>
    </location>
</feature>
<dbReference type="InterPro" id="IPR014756">
    <property type="entry name" value="Ig_E-set"/>
</dbReference>
<dbReference type="Gene3D" id="2.60.40.10">
    <property type="entry name" value="Immunoglobulins"/>
    <property type="match status" value="1"/>
</dbReference>
<proteinExistence type="predicted"/>
<evidence type="ECO:0000256" key="1">
    <source>
        <dbReference type="SAM" id="SignalP"/>
    </source>
</evidence>
<sequence length="122" mass="12320">MDVGGPLKRTMILTLTLLAACAPAARPENNVRPTLVSATAPQQVGGRLVLQGRYFGDGAGGAAEGSYVLVAADASGAGGARAQVESWAPDRITLLVPEGVGYGYVFVVVDGVQSNGLPVNAP</sequence>
<keyword evidence="3" id="KW-1185">Reference proteome</keyword>
<reference evidence="3" key="1">
    <citation type="submission" date="2010-05" db="EMBL/GenBank/DDBJ databases">
        <title>The complete genome of Truepera radiovictris DSM 17093.</title>
        <authorList>
            <consortium name="US DOE Joint Genome Institute (JGI-PGF)"/>
            <person name="Lucas S."/>
            <person name="Copeland A."/>
            <person name="Lapidus A."/>
            <person name="Glavina del Rio T."/>
            <person name="Dalin E."/>
            <person name="Tice H."/>
            <person name="Bruce D."/>
            <person name="Goodwin L."/>
            <person name="Pitluck S."/>
            <person name="Kyrpides N."/>
            <person name="Mavromatis K."/>
            <person name="Ovchinnikova G."/>
            <person name="Munk A.C."/>
            <person name="Detter J.C."/>
            <person name="Han C."/>
            <person name="Tapia R."/>
            <person name="Land M."/>
            <person name="Hauser L."/>
            <person name="Markowitz V."/>
            <person name="Cheng J.-F."/>
            <person name="Hugenholtz P."/>
            <person name="Woyke T."/>
            <person name="Wu D."/>
            <person name="Tindall B."/>
            <person name="Pomrenke H.G."/>
            <person name="Brambilla E."/>
            <person name="Klenk H.-P."/>
            <person name="Eisen J.A."/>
        </authorList>
    </citation>
    <scope>NUCLEOTIDE SEQUENCE [LARGE SCALE GENOMIC DNA]</scope>
    <source>
        <strain evidence="3">DSM 17093 / CIP 108686 / LMG 22925 / RQ-24</strain>
    </source>
</reference>
<keyword evidence="1" id="KW-0732">Signal</keyword>
<evidence type="ECO:0000313" key="3">
    <source>
        <dbReference type="Proteomes" id="UP000000379"/>
    </source>
</evidence>
<accession>D7CQA4</accession>
<dbReference type="KEGG" id="tra:Trad_1770"/>
<name>D7CQA4_TRURR</name>
<dbReference type="Proteomes" id="UP000000379">
    <property type="component" value="Chromosome"/>
</dbReference>
<gene>
    <name evidence="2" type="ordered locus">Trad_1770</name>
</gene>
<dbReference type="HOGENOM" id="CLU_2025735_0_0_0"/>
<dbReference type="EMBL" id="CP002049">
    <property type="protein sequence ID" value="ADI14888.1"/>
    <property type="molecule type" value="Genomic_DNA"/>
</dbReference>
<evidence type="ECO:0008006" key="4">
    <source>
        <dbReference type="Google" id="ProtNLM"/>
    </source>
</evidence>
<dbReference type="InterPro" id="IPR013783">
    <property type="entry name" value="Ig-like_fold"/>
</dbReference>
<evidence type="ECO:0000313" key="2">
    <source>
        <dbReference type="EMBL" id="ADI14888.1"/>
    </source>
</evidence>
<dbReference type="AlphaFoldDB" id="D7CQA4"/>
<dbReference type="STRING" id="649638.Trad_1770"/>
<feature type="chain" id="PRO_5003094453" description="IPT/TIG domain-containing protein" evidence="1">
    <location>
        <begin position="25"/>
        <end position="122"/>
    </location>
</feature>
<reference evidence="2 3" key="2">
    <citation type="journal article" date="2011" name="Stand. Genomic Sci.">
        <title>Complete genome sequence of Truepera radiovictrix type strain (RQ-24).</title>
        <authorList>
            <person name="Ivanova N."/>
            <person name="Rohde C."/>
            <person name="Munk C."/>
            <person name="Nolan M."/>
            <person name="Lucas S."/>
            <person name="Del Rio T.G."/>
            <person name="Tice H."/>
            <person name="Deshpande S."/>
            <person name="Cheng J.F."/>
            <person name="Tapia R."/>
            <person name="Han C."/>
            <person name="Goodwin L."/>
            <person name="Pitluck S."/>
            <person name="Liolios K."/>
            <person name="Mavromatis K."/>
            <person name="Mikhailova N."/>
            <person name="Pati A."/>
            <person name="Chen A."/>
            <person name="Palaniappan K."/>
            <person name="Land M."/>
            <person name="Hauser L."/>
            <person name="Chang Y.J."/>
            <person name="Jeffries C.D."/>
            <person name="Brambilla E."/>
            <person name="Rohde M."/>
            <person name="Goker M."/>
            <person name="Tindall B.J."/>
            <person name="Woyke T."/>
            <person name="Bristow J."/>
            <person name="Eisen J.A."/>
            <person name="Markowitz V."/>
            <person name="Hugenholtz P."/>
            <person name="Kyrpides N.C."/>
            <person name="Klenk H.P."/>
            <person name="Lapidus A."/>
        </authorList>
    </citation>
    <scope>NUCLEOTIDE SEQUENCE [LARGE SCALE GENOMIC DNA]</scope>
    <source>
        <strain evidence="3">DSM 17093 / CIP 108686 / LMG 22925 / RQ-24</strain>
    </source>
</reference>
<dbReference type="SUPFAM" id="SSF81296">
    <property type="entry name" value="E set domains"/>
    <property type="match status" value="1"/>
</dbReference>
<protein>
    <recommendedName>
        <fullName evidence="4">IPT/TIG domain-containing protein</fullName>
    </recommendedName>
</protein>
<organism evidence="2 3">
    <name type="scientific">Truepera radiovictrix (strain DSM 17093 / CIP 108686 / LMG 22925 / RQ-24)</name>
    <dbReference type="NCBI Taxonomy" id="649638"/>
    <lineage>
        <taxon>Bacteria</taxon>
        <taxon>Thermotogati</taxon>
        <taxon>Deinococcota</taxon>
        <taxon>Deinococci</taxon>
        <taxon>Trueperales</taxon>
        <taxon>Trueperaceae</taxon>
        <taxon>Truepera</taxon>
    </lineage>
</organism>